<organism evidence="2 3">
    <name type="scientific">Penicillium angulare</name>
    <dbReference type="NCBI Taxonomy" id="116970"/>
    <lineage>
        <taxon>Eukaryota</taxon>
        <taxon>Fungi</taxon>
        <taxon>Dikarya</taxon>
        <taxon>Ascomycota</taxon>
        <taxon>Pezizomycotina</taxon>
        <taxon>Eurotiomycetes</taxon>
        <taxon>Eurotiomycetidae</taxon>
        <taxon>Eurotiales</taxon>
        <taxon>Aspergillaceae</taxon>
        <taxon>Penicillium</taxon>
    </lineage>
</organism>
<accession>A0A9W9FY19</accession>
<dbReference type="Proteomes" id="UP001149165">
    <property type="component" value="Unassembled WGS sequence"/>
</dbReference>
<reference evidence="2" key="2">
    <citation type="journal article" date="2023" name="IMA Fungus">
        <title>Comparative genomic study of the Penicillium genus elucidates a diverse pangenome and 15 lateral gene transfer events.</title>
        <authorList>
            <person name="Petersen C."/>
            <person name="Sorensen T."/>
            <person name="Nielsen M.R."/>
            <person name="Sondergaard T.E."/>
            <person name="Sorensen J.L."/>
            <person name="Fitzpatrick D.A."/>
            <person name="Frisvad J.C."/>
            <person name="Nielsen K.L."/>
        </authorList>
    </citation>
    <scope>NUCLEOTIDE SEQUENCE</scope>
    <source>
        <strain evidence="2">IBT 30069</strain>
    </source>
</reference>
<name>A0A9W9FY19_9EURO</name>
<sequence>MRGSMLLSWSFLALSVDAVPSFRVGRDISKYQDGEAPTNTKKFPTMVKRNVTFPDWGQSCKTHNQKTWQDLKVDHWLNMYADGWFEDEMTEYPDTSFPTAVMKQIGGFTPYTCSLKAGCHFDYDNTQVGCTTGEGTAAGTFDALWMFTLYGLSNFQSFMENLYDTFWNTANEVIGSEIDGMVEDFTSNPTADKTKSEASEALIIISAVLGGLAALLGPLGEVFEAAAVGVGAAAGEFGVANGILIGTESAAIDVDPNDYKDSVNNQYADQSYSGPYALKDGNFAQPVKDGIFDDYEQDMKDAIRSGAISWLWDLEKVFVVAASKSINDKAPCDMDLSSDDLLASSCDKDTGFMYWFLKESTITYCTDEYDYAPGLDKIVNYPDLSAVALAKAANASQSTGGYKANYTMGSARDFLTGNNKPEMNLMVNVPVCNLDYFNDDLPSQLDVRQAQKMDTTYFEDVPTDEMWIRWSIHTVCPKLNVNDEAFPYTV</sequence>
<evidence type="ECO:0000313" key="3">
    <source>
        <dbReference type="Proteomes" id="UP001149165"/>
    </source>
</evidence>
<dbReference type="AlphaFoldDB" id="A0A9W9FY19"/>
<proteinExistence type="predicted"/>
<protein>
    <submittedName>
        <fullName evidence="2">Uncharacterized protein</fullName>
    </submittedName>
</protein>
<keyword evidence="3" id="KW-1185">Reference proteome</keyword>
<gene>
    <name evidence="2" type="ORF">N7456_005158</name>
</gene>
<evidence type="ECO:0000256" key="1">
    <source>
        <dbReference type="SAM" id="SignalP"/>
    </source>
</evidence>
<comment type="caution">
    <text evidence="2">The sequence shown here is derived from an EMBL/GenBank/DDBJ whole genome shotgun (WGS) entry which is preliminary data.</text>
</comment>
<dbReference type="EMBL" id="JAPQKH010000003">
    <property type="protein sequence ID" value="KAJ5108483.1"/>
    <property type="molecule type" value="Genomic_DNA"/>
</dbReference>
<evidence type="ECO:0000313" key="2">
    <source>
        <dbReference type="EMBL" id="KAJ5108483.1"/>
    </source>
</evidence>
<reference evidence="2" key="1">
    <citation type="submission" date="2022-11" db="EMBL/GenBank/DDBJ databases">
        <authorList>
            <person name="Petersen C."/>
        </authorList>
    </citation>
    <scope>NUCLEOTIDE SEQUENCE</scope>
    <source>
        <strain evidence="2">IBT 30069</strain>
    </source>
</reference>
<keyword evidence="1" id="KW-0732">Signal</keyword>
<feature type="chain" id="PRO_5040739624" evidence="1">
    <location>
        <begin position="19"/>
        <end position="490"/>
    </location>
</feature>
<dbReference type="OrthoDB" id="4343009at2759"/>
<feature type="signal peptide" evidence="1">
    <location>
        <begin position="1"/>
        <end position="18"/>
    </location>
</feature>